<evidence type="ECO:0000313" key="3">
    <source>
        <dbReference type="RefSeq" id="XP_052748276.1"/>
    </source>
</evidence>
<proteinExistence type="predicted"/>
<evidence type="ECO:0000256" key="1">
    <source>
        <dbReference type="SAM" id="MobiDB-lite"/>
    </source>
</evidence>
<evidence type="ECO:0000313" key="2">
    <source>
        <dbReference type="Proteomes" id="UP001652740"/>
    </source>
</evidence>
<keyword evidence="2" id="KW-1185">Reference proteome</keyword>
<dbReference type="InterPro" id="IPR036770">
    <property type="entry name" value="Ankyrin_rpt-contain_sf"/>
</dbReference>
<dbReference type="SUPFAM" id="SSF48403">
    <property type="entry name" value="Ankyrin repeat"/>
    <property type="match status" value="1"/>
</dbReference>
<feature type="region of interest" description="Disordered" evidence="1">
    <location>
        <begin position="99"/>
        <end position="118"/>
    </location>
</feature>
<dbReference type="Gene3D" id="1.25.40.20">
    <property type="entry name" value="Ankyrin repeat-containing domain"/>
    <property type="match status" value="1"/>
</dbReference>
<organism evidence="2 3">
    <name type="scientific">Galleria mellonella</name>
    <name type="common">Greater wax moth</name>
    <dbReference type="NCBI Taxonomy" id="7137"/>
    <lineage>
        <taxon>Eukaryota</taxon>
        <taxon>Metazoa</taxon>
        <taxon>Ecdysozoa</taxon>
        <taxon>Arthropoda</taxon>
        <taxon>Hexapoda</taxon>
        <taxon>Insecta</taxon>
        <taxon>Pterygota</taxon>
        <taxon>Neoptera</taxon>
        <taxon>Endopterygota</taxon>
        <taxon>Lepidoptera</taxon>
        <taxon>Glossata</taxon>
        <taxon>Ditrysia</taxon>
        <taxon>Pyraloidea</taxon>
        <taxon>Pyralidae</taxon>
        <taxon>Galleriinae</taxon>
        <taxon>Galleria</taxon>
    </lineage>
</organism>
<name>A0ABM3MA16_GALME</name>
<sequence length="735" mass="83626">MGSAKESPAKPLLPMADTADKKSIAKLIKRLFKKDKKKDEVVKVDVKREEQPTVKVDPNTATVANIIENIKKLELNDKTPESDEDDELKHFSFKVVEDEGRGERIDSHSSEDSGFSEKVDDCDEKCKEELVESLNNLKIDIGKKQKKLQTVVVSRTPIRNKVSDFGSNARPYPVQSTDVAFRQIHQVNKQFFSGGQVIENPVATIDKTISTPQCHTNIPAARHQHDNRLEFDLAIEHVQKTTESSQHEYGQEWLLNTVNEVIDNIEKNSDIESELNVFGLNETEDINFAQYNSYLQAEVPNPIEEFENHLDNGATCLTNYDDVYNLINDKYAQEYNRPEESFVFLTPPHSEEVASPMSDSQASMYRNTSEYTLSPERSSPIGNSDCELFQEIPHGIEQLDYPTCVSADSDVTKSRNRSSSTGSLKKRMKEYKDLQKEIGNRYSKKECCQLSRKPCKIIFQEHMQKLKMEQRAGLCLKVAKMDLKTAFGVLQRILQSLSLSSELEDLQHVLFVLICERVLSQKPSVFAQQFGLNLLKEAALRCYRRPLLTRYLVQCIRIAIKLDPSLVSGKSTVFHEVDVQGDTLLIACVRIGDAAADVLSELVRREHDQLPLFKIHHVNTDGLSALHVCCVEHSAESPRLHVAHVLLQHADADIWKGNNKSGDTALHLAVNSRNCDLNLIMLLFRHVDRKLWKKLAHTPNMCSRTPLDYAREATRSQTRQNHPYEVLEFLQKCRN</sequence>
<protein>
    <submittedName>
        <fullName evidence="3">Uncharacterized protein LOC113513613</fullName>
    </submittedName>
</protein>
<accession>A0ABM3MA16</accession>
<dbReference type="RefSeq" id="XP_052748276.1">
    <property type="nucleotide sequence ID" value="XM_052892316.1"/>
</dbReference>
<dbReference type="Proteomes" id="UP001652740">
    <property type="component" value="Unplaced"/>
</dbReference>
<reference evidence="3" key="1">
    <citation type="submission" date="2025-08" db="UniProtKB">
        <authorList>
            <consortium name="RefSeq"/>
        </authorList>
    </citation>
    <scope>IDENTIFICATION</scope>
    <source>
        <tissue evidence="3">Whole larvae</tissue>
    </source>
</reference>
<gene>
    <name evidence="3" type="primary">LOC113513613</name>
</gene>
<dbReference type="GeneID" id="113513613"/>